<accession>A0A6J5RKM4</accession>
<dbReference type="EMBL" id="LR796854">
    <property type="protein sequence ID" value="CAB4170133.1"/>
    <property type="molecule type" value="Genomic_DNA"/>
</dbReference>
<evidence type="ECO:0000313" key="3">
    <source>
        <dbReference type="EMBL" id="CAB4210919.1"/>
    </source>
</evidence>
<name>A0A6J5RKM4_9CAUD</name>
<organism evidence="2">
    <name type="scientific">uncultured Caudovirales phage</name>
    <dbReference type="NCBI Taxonomy" id="2100421"/>
    <lineage>
        <taxon>Viruses</taxon>
        <taxon>Duplodnaviria</taxon>
        <taxon>Heunggongvirae</taxon>
        <taxon>Uroviricota</taxon>
        <taxon>Caudoviricetes</taxon>
        <taxon>Peduoviridae</taxon>
        <taxon>Maltschvirus</taxon>
        <taxon>Maltschvirus maltsch</taxon>
    </lineage>
</organism>
<proteinExistence type="predicted"/>
<gene>
    <name evidence="2" type="ORF">UFOVP1318_46</name>
    <name evidence="3" type="ORF">UFOVP1430_56</name>
    <name evidence="1" type="ORF">UFOVP903_58</name>
</gene>
<dbReference type="EMBL" id="LR797363">
    <property type="protein sequence ID" value="CAB4210919.1"/>
    <property type="molecule type" value="Genomic_DNA"/>
</dbReference>
<dbReference type="EMBL" id="LR797267">
    <property type="protein sequence ID" value="CAB4197963.1"/>
    <property type="molecule type" value="Genomic_DNA"/>
</dbReference>
<evidence type="ECO:0000313" key="1">
    <source>
        <dbReference type="EMBL" id="CAB4170133.1"/>
    </source>
</evidence>
<evidence type="ECO:0008006" key="4">
    <source>
        <dbReference type="Google" id="ProtNLM"/>
    </source>
</evidence>
<protein>
    <recommendedName>
        <fullName evidence="4">DUF2190 domain-containing protein</fullName>
    </recommendedName>
</protein>
<evidence type="ECO:0000313" key="2">
    <source>
        <dbReference type="EMBL" id="CAB4197963.1"/>
    </source>
</evidence>
<reference evidence="2" key="1">
    <citation type="submission" date="2020-05" db="EMBL/GenBank/DDBJ databases">
        <authorList>
            <person name="Chiriac C."/>
            <person name="Salcher M."/>
            <person name="Ghai R."/>
            <person name="Kavagutti S V."/>
        </authorList>
    </citation>
    <scope>NUCLEOTIDE SEQUENCE</scope>
</reference>
<sequence length="126" mass="12660">MSHIAPISMKASATISAYRIVTPLTGTANTVKVPASAAEIAIGITQDTVLDTGLSIPIAIGGFSKLYFNDTVTSGAFVASNNAGQGVPHVNATAGSYVIGVLTGPTVAATGTIAEVLIQPMFKSIP</sequence>